<keyword evidence="1" id="KW-0472">Membrane</keyword>
<organism evidence="2 3">
    <name type="scientific">Nocardiopsis suaedae</name>
    <dbReference type="NCBI Taxonomy" id="3018444"/>
    <lineage>
        <taxon>Bacteria</taxon>
        <taxon>Bacillati</taxon>
        <taxon>Actinomycetota</taxon>
        <taxon>Actinomycetes</taxon>
        <taxon>Streptosporangiales</taxon>
        <taxon>Nocardiopsidaceae</taxon>
        <taxon>Nocardiopsis</taxon>
    </lineage>
</organism>
<accession>A0ABT4TR62</accession>
<keyword evidence="1" id="KW-1133">Transmembrane helix</keyword>
<keyword evidence="1" id="KW-0812">Transmembrane</keyword>
<name>A0ABT4TR62_9ACTN</name>
<evidence type="ECO:0000256" key="1">
    <source>
        <dbReference type="SAM" id="Phobius"/>
    </source>
</evidence>
<proteinExistence type="predicted"/>
<dbReference type="RefSeq" id="WP_270679795.1">
    <property type="nucleotide sequence ID" value="NZ_JAQFWP010000048.1"/>
</dbReference>
<dbReference type="PANTHER" id="PTHR35007:SF3">
    <property type="entry name" value="POSSIBLE CONSERVED ALANINE RICH MEMBRANE PROTEIN"/>
    <property type="match status" value="1"/>
</dbReference>
<feature type="transmembrane region" description="Helical" evidence="1">
    <location>
        <begin position="55"/>
        <end position="88"/>
    </location>
</feature>
<feature type="transmembrane region" description="Helical" evidence="1">
    <location>
        <begin position="250"/>
        <end position="271"/>
    </location>
</feature>
<dbReference type="Proteomes" id="UP001165685">
    <property type="component" value="Unassembled WGS sequence"/>
</dbReference>
<dbReference type="EMBL" id="JAQFWP010000048">
    <property type="protein sequence ID" value="MDA2807164.1"/>
    <property type="molecule type" value="Genomic_DNA"/>
</dbReference>
<keyword evidence="3" id="KW-1185">Reference proteome</keyword>
<gene>
    <name evidence="2" type="ORF">O4U47_21845</name>
</gene>
<protein>
    <submittedName>
        <fullName evidence="2">Type II secretion protein F</fullName>
    </submittedName>
</protein>
<dbReference type="PANTHER" id="PTHR35007">
    <property type="entry name" value="INTEGRAL MEMBRANE PROTEIN-RELATED"/>
    <property type="match status" value="1"/>
</dbReference>
<comment type="caution">
    <text evidence="2">The sequence shown here is derived from an EMBL/GenBank/DDBJ whole genome shotgun (WGS) entry which is preliminary data.</text>
</comment>
<feature type="transmembrane region" description="Helical" evidence="1">
    <location>
        <begin position="224"/>
        <end position="244"/>
    </location>
</feature>
<evidence type="ECO:0000313" key="3">
    <source>
        <dbReference type="Proteomes" id="UP001165685"/>
    </source>
</evidence>
<evidence type="ECO:0000313" key="2">
    <source>
        <dbReference type="EMBL" id="MDA2807164.1"/>
    </source>
</evidence>
<sequence length="293" mass="30702">MVRVTAAALIGIAGGAAVGGGLWLTLNGAFAAVEGNARERKALDVRSLLTDRRRALRAVGVLGAAAAAWAVTGWPVAALLAAAAAWWLPDLLGPDREHHERLERIEAVAAWTEQVRDLMSAASGLQSAITATAPIAPASIREHVVRLAERIRTDHPHKTLTEFAEAVDTPTADLVAAALSNAATRHAADLGALLSGLAEATREQAAMLVRVAATRARVHTAMRIITATTLALAVLLLVFNPTYLAPYDGALGQLVLAGIGALWALALTWLARLSRTDLGPRVLRAEPHAQVST</sequence>
<reference evidence="2" key="1">
    <citation type="submission" date="2023-01" db="EMBL/GenBank/DDBJ databases">
        <title>Draft genome sequence of Nocardiopsis sp. LSu2-4 isolated from halophytes.</title>
        <authorList>
            <person name="Duangmal K."/>
            <person name="Chantavorakit T."/>
        </authorList>
    </citation>
    <scope>NUCLEOTIDE SEQUENCE</scope>
    <source>
        <strain evidence="2">LSu2-4</strain>
    </source>
</reference>